<dbReference type="InterPro" id="IPR054696">
    <property type="entry name" value="GTP-eEF1A_C"/>
</dbReference>
<reference evidence="11" key="1">
    <citation type="journal article" date="2013" name="BMC Genomics">
        <title>Unscrambling butterfly oogenesis.</title>
        <authorList>
            <person name="Carter J.M."/>
            <person name="Baker S.C."/>
            <person name="Pink R."/>
            <person name="Carter D.R."/>
            <person name="Collins A."/>
            <person name="Tomlin J."/>
            <person name="Gibbs M."/>
            <person name="Breuker C.J."/>
        </authorList>
    </citation>
    <scope>NUCLEOTIDE SEQUENCE</scope>
    <source>
        <tissue evidence="11">Ovary</tissue>
    </source>
</reference>
<dbReference type="Pfam" id="PF22594">
    <property type="entry name" value="GTP-eEF1A_C"/>
    <property type="match status" value="1"/>
</dbReference>
<accession>S4PEA2</accession>
<dbReference type="InterPro" id="IPR009001">
    <property type="entry name" value="Transl_elong_EF1A/Init_IF2_C"/>
</dbReference>
<dbReference type="CDD" id="cd16267">
    <property type="entry name" value="HBS1-like_II"/>
    <property type="match status" value="1"/>
</dbReference>
<evidence type="ECO:0000256" key="4">
    <source>
        <dbReference type="ARBA" id="ARBA00022553"/>
    </source>
</evidence>
<proteinExistence type="inferred from homology"/>
<dbReference type="InterPro" id="IPR004161">
    <property type="entry name" value="EFTu-like_2"/>
</dbReference>
<evidence type="ECO:0000313" key="11">
    <source>
        <dbReference type="EMBL" id="JAA87948.1"/>
    </source>
</evidence>
<name>S4PEA2_9NEOP</name>
<dbReference type="SUPFAM" id="SSF52540">
    <property type="entry name" value="P-loop containing nucleoside triphosphate hydrolases"/>
    <property type="match status" value="1"/>
</dbReference>
<evidence type="ECO:0000256" key="2">
    <source>
        <dbReference type="ARBA" id="ARBA00007249"/>
    </source>
</evidence>
<comment type="similarity">
    <text evidence="2">Belongs to the TRAFAC class translation factor GTPase superfamily. Classic translation factor GTPase family. EF-Tu/EF-1A subfamily.</text>
</comment>
<dbReference type="CDD" id="cd01883">
    <property type="entry name" value="EF1_alpha"/>
    <property type="match status" value="1"/>
</dbReference>
<evidence type="ECO:0000256" key="6">
    <source>
        <dbReference type="ARBA" id="ARBA00022801"/>
    </source>
</evidence>
<evidence type="ECO:0000256" key="5">
    <source>
        <dbReference type="ARBA" id="ARBA00022741"/>
    </source>
</evidence>
<dbReference type="Gene3D" id="2.40.30.10">
    <property type="entry name" value="Translation factors"/>
    <property type="match status" value="2"/>
</dbReference>
<comment type="subcellular location">
    <subcellularLocation>
        <location evidence="1">Cytoplasm</location>
    </subcellularLocation>
</comment>
<dbReference type="SUPFAM" id="SSF50447">
    <property type="entry name" value="Translation proteins"/>
    <property type="match status" value="1"/>
</dbReference>
<evidence type="ECO:0000256" key="3">
    <source>
        <dbReference type="ARBA" id="ARBA00022490"/>
    </source>
</evidence>
<dbReference type="GO" id="GO:0005737">
    <property type="term" value="C:cytoplasm"/>
    <property type="evidence" value="ECO:0007669"/>
    <property type="project" value="UniProtKB-SubCell"/>
</dbReference>
<dbReference type="InterPro" id="IPR000795">
    <property type="entry name" value="T_Tr_GTP-bd_dom"/>
</dbReference>
<dbReference type="FunFam" id="2.40.30.10:FF:000035">
    <property type="entry name" value="HBS1-like translational GTPase"/>
    <property type="match status" value="1"/>
</dbReference>
<dbReference type="CDD" id="cd04093">
    <property type="entry name" value="HBS1_C_III"/>
    <property type="match status" value="1"/>
</dbReference>
<feature type="domain" description="Tr-type G" evidence="10">
    <location>
        <begin position="1"/>
        <end position="208"/>
    </location>
</feature>
<dbReference type="InterPro" id="IPR027417">
    <property type="entry name" value="P-loop_NTPase"/>
</dbReference>
<keyword evidence="7" id="KW-0648">Protein biosynthesis</keyword>
<sequence>MGRLLCELGEVSQRTLHKYEQESKKIGKQSFMYAWVLDETGEERVRGITMDVGKAQFETKTKKVIILDAPGHADFIPNMITGAGQADVALLVVDATRGEFESGFELGGQTREHALLVRSLGVNQLAVAVNKLDTTNWSQERFNDITNKLKVFLKQAGFKDSDVTFVPCSGLTGENLVKPPAEAELLKWYSGPCLLDVIDKFNVPQRPVSRPFRMSINDIFKGTGSGFCVAGRIENGVLNKGDKVLVCPSKEMAEVRSLSINDLVSNVAFAGDQVSVTLSGVEMQNVAVGFILSDPVQQVPVTTCFEARLVVFNVKVPITKGFPVLIHHQSLVETANIVKLKALLNKSTGEVLKKKPRCLGNNSVAVVEIEVSRPICIERYKDVKELGRIMLRVAGVTIAAGLVTDICNI</sequence>
<dbReference type="AlphaFoldDB" id="S4PEA2"/>
<keyword evidence="8" id="KW-0342">GTP-binding</keyword>
<evidence type="ECO:0000256" key="1">
    <source>
        <dbReference type="ARBA" id="ARBA00004496"/>
    </source>
</evidence>
<evidence type="ECO:0000259" key="10">
    <source>
        <dbReference type="PROSITE" id="PS51722"/>
    </source>
</evidence>
<reference evidence="11" key="2">
    <citation type="submission" date="2013-05" db="EMBL/GenBank/DDBJ databases">
        <authorList>
            <person name="Carter J.-M."/>
            <person name="Baker S.C."/>
            <person name="Pink R."/>
            <person name="Carter D.R.F."/>
            <person name="Collins A."/>
            <person name="Tomlin J."/>
            <person name="Gibbs M."/>
            <person name="Breuker C.J."/>
        </authorList>
    </citation>
    <scope>NUCLEOTIDE SEQUENCE</scope>
    <source>
        <tissue evidence="11">Ovary</tissue>
    </source>
</reference>
<comment type="catalytic activity">
    <reaction evidence="9">
        <text>GTP + H2O = GDP + phosphate + H(+)</text>
        <dbReference type="Rhea" id="RHEA:19669"/>
        <dbReference type="ChEBI" id="CHEBI:15377"/>
        <dbReference type="ChEBI" id="CHEBI:15378"/>
        <dbReference type="ChEBI" id="CHEBI:37565"/>
        <dbReference type="ChEBI" id="CHEBI:43474"/>
        <dbReference type="ChEBI" id="CHEBI:58189"/>
    </reaction>
    <physiologicalReaction direction="left-to-right" evidence="9">
        <dbReference type="Rhea" id="RHEA:19670"/>
    </physiologicalReaction>
</comment>
<keyword evidence="6" id="KW-0378">Hydrolase</keyword>
<keyword evidence="5" id="KW-0547">Nucleotide-binding</keyword>
<dbReference type="Pfam" id="PF00009">
    <property type="entry name" value="GTP_EFTU"/>
    <property type="match status" value="1"/>
</dbReference>
<protein>
    <submittedName>
        <fullName evidence="11">Eukaryotic peptide chain release factor GTP-binding subunit</fullName>
    </submittedName>
</protein>
<dbReference type="InterPro" id="IPR009000">
    <property type="entry name" value="Transl_B-barrel_sf"/>
</dbReference>
<dbReference type="EMBL" id="GAIX01004612">
    <property type="protein sequence ID" value="JAA87948.1"/>
    <property type="molecule type" value="Transcribed_RNA"/>
</dbReference>
<dbReference type="PANTHER" id="PTHR23115">
    <property type="entry name" value="TRANSLATION FACTOR"/>
    <property type="match status" value="1"/>
</dbReference>
<dbReference type="PRINTS" id="PR00315">
    <property type="entry name" value="ELONGATNFCT"/>
</dbReference>
<evidence type="ECO:0000256" key="9">
    <source>
        <dbReference type="ARBA" id="ARBA00049117"/>
    </source>
</evidence>
<dbReference type="GO" id="GO:0006412">
    <property type="term" value="P:translation"/>
    <property type="evidence" value="ECO:0007669"/>
    <property type="project" value="UniProtKB-KW"/>
</dbReference>
<dbReference type="InterPro" id="IPR050100">
    <property type="entry name" value="TRAFAC_GTPase_members"/>
</dbReference>
<dbReference type="SUPFAM" id="SSF50465">
    <property type="entry name" value="EF-Tu/eEF-1alpha/eIF2-gamma C-terminal domain"/>
    <property type="match status" value="1"/>
</dbReference>
<dbReference type="PROSITE" id="PS51722">
    <property type="entry name" value="G_TR_2"/>
    <property type="match status" value="1"/>
</dbReference>
<dbReference type="FunFam" id="2.40.30.10:FF:000020">
    <property type="entry name" value="Translation elongation factor EF-1"/>
    <property type="match status" value="1"/>
</dbReference>
<dbReference type="GO" id="GO:0005525">
    <property type="term" value="F:GTP binding"/>
    <property type="evidence" value="ECO:0007669"/>
    <property type="project" value="UniProtKB-KW"/>
</dbReference>
<evidence type="ECO:0000256" key="8">
    <source>
        <dbReference type="ARBA" id="ARBA00023134"/>
    </source>
</evidence>
<dbReference type="Gene3D" id="3.40.50.300">
    <property type="entry name" value="P-loop containing nucleotide triphosphate hydrolases"/>
    <property type="match status" value="1"/>
</dbReference>
<keyword evidence="3" id="KW-0963">Cytoplasm</keyword>
<dbReference type="FunFam" id="3.40.50.300:FF:000204">
    <property type="entry name" value="Translation elongation factor Tu"/>
    <property type="match status" value="1"/>
</dbReference>
<keyword evidence="4" id="KW-0597">Phosphoprotein</keyword>
<dbReference type="GO" id="GO:0003924">
    <property type="term" value="F:GTPase activity"/>
    <property type="evidence" value="ECO:0007669"/>
    <property type="project" value="InterPro"/>
</dbReference>
<dbReference type="Pfam" id="PF03144">
    <property type="entry name" value="GTP_EFTU_D2"/>
    <property type="match status" value="1"/>
</dbReference>
<organism evidence="11">
    <name type="scientific">Pararge aegeria</name>
    <name type="common">speckled wood butterfly</name>
    <dbReference type="NCBI Taxonomy" id="116150"/>
    <lineage>
        <taxon>Eukaryota</taxon>
        <taxon>Metazoa</taxon>
        <taxon>Ecdysozoa</taxon>
        <taxon>Arthropoda</taxon>
        <taxon>Hexapoda</taxon>
        <taxon>Insecta</taxon>
        <taxon>Pterygota</taxon>
        <taxon>Neoptera</taxon>
        <taxon>Endopterygota</taxon>
        <taxon>Lepidoptera</taxon>
        <taxon>Glossata</taxon>
        <taxon>Ditrysia</taxon>
        <taxon>Papilionoidea</taxon>
        <taxon>Nymphalidae</taxon>
        <taxon>Satyrinae</taxon>
        <taxon>Satyrini</taxon>
        <taxon>Parargina</taxon>
        <taxon>Pararge</taxon>
    </lineage>
</organism>
<evidence type="ECO:0000256" key="7">
    <source>
        <dbReference type="ARBA" id="ARBA00022917"/>
    </source>
</evidence>